<proteinExistence type="predicted"/>
<feature type="region of interest" description="Disordered" evidence="1">
    <location>
        <begin position="140"/>
        <end position="167"/>
    </location>
</feature>
<gene>
    <name evidence="2" type="ORF">V6N11_033802</name>
</gene>
<dbReference type="Proteomes" id="UP001396334">
    <property type="component" value="Unassembled WGS sequence"/>
</dbReference>
<dbReference type="EMBL" id="JBBPBN010000018">
    <property type="protein sequence ID" value="KAK9018755.1"/>
    <property type="molecule type" value="Genomic_DNA"/>
</dbReference>
<protein>
    <submittedName>
        <fullName evidence="2">Uncharacterized protein</fullName>
    </submittedName>
</protein>
<evidence type="ECO:0000313" key="3">
    <source>
        <dbReference type="Proteomes" id="UP001396334"/>
    </source>
</evidence>
<comment type="caution">
    <text evidence="2">The sequence shown here is derived from an EMBL/GenBank/DDBJ whole genome shotgun (WGS) entry which is preliminary data.</text>
</comment>
<evidence type="ECO:0000313" key="2">
    <source>
        <dbReference type="EMBL" id="KAK9018755.1"/>
    </source>
</evidence>
<organism evidence="2 3">
    <name type="scientific">Hibiscus sabdariffa</name>
    <name type="common">roselle</name>
    <dbReference type="NCBI Taxonomy" id="183260"/>
    <lineage>
        <taxon>Eukaryota</taxon>
        <taxon>Viridiplantae</taxon>
        <taxon>Streptophyta</taxon>
        <taxon>Embryophyta</taxon>
        <taxon>Tracheophyta</taxon>
        <taxon>Spermatophyta</taxon>
        <taxon>Magnoliopsida</taxon>
        <taxon>eudicotyledons</taxon>
        <taxon>Gunneridae</taxon>
        <taxon>Pentapetalae</taxon>
        <taxon>rosids</taxon>
        <taxon>malvids</taxon>
        <taxon>Malvales</taxon>
        <taxon>Malvaceae</taxon>
        <taxon>Malvoideae</taxon>
        <taxon>Hibiscus</taxon>
    </lineage>
</organism>
<sequence>MEEDEGRVSYILNGRDVFSPRVVVYPVKDLSWVAIEGEGFDGINLEISEFSTFPGIMSGLNHVYRSPVLNAMYYAKALPTSQGLMYQSLVESKVDFESLALFPKPRIITQSKEDLEPSLEYIVVDNILAMDISLNQIRKREAPKQATKDADTSSTADDYMDSHSHQI</sequence>
<evidence type="ECO:0000256" key="1">
    <source>
        <dbReference type="SAM" id="MobiDB-lite"/>
    </source>
</evidence>
<name>A0ABR2S0X8_9ROSI</name>
<keyword evidence="3" id="KW-1185">Reference proteome</keyword>
<accession>A0ABR2S0X8</accession>
<feature type="compositionally biased region" description="Basic and acidic residues" evidence="1">
    <location>
        <begin position="140"/>
        <end position="151"/>
    </location>
</feature>
<reference evidence="2 3" key="1">
    <citation type="journal article" date="2024" name="G3 (Bethesda)">
        <title>Genome assembly of Hibiscus sabdariffa L. provides insights into metabolisms of medicinal natural products.</title>
        <authorList>
            <person name="Kim T."/>
        </authorList>
    </citation>
    <scope>NUCLEOTIDE SEQUENCE [LARGE SCALE GENOMIC DNA]</scope>
    <source>
        <strain evidence="2">TK-2024</strain>
        <tissue evidence="2">Old leaves</tissue>
    </source>
</reference>